<dbReference type="GO" id="GO:0005737">
    <property type="term" value="C:cytoplasm"/>
    <property type="evidence" value="ECO:0007669"/>
    <property type="project" value="TreeGrafter"/>
</dbReference>
<dbReference type="KEGG" id="mpec:B9O19_00724"/>
<keyword evidence="5" id="KW-0479">Metal-binding</keyword>
<dbReference type="PROSITE" id="PS01011">
    <property type="entry name" value="FOLYLPOLYGLU_SYNT_1"/>
    <property type="match status" value="1"/>
</dbReference>
<keyword evidence="15" id="KW-1185">Reference proteome</keyword>
<dbReference type="FunFam" id="3.40.1190.10:FF:000011">
    <property type="entry name" value="Folylpolyglutamate synthase/dihydrofolate synthase"/>
    <property type="match status" value="1"/>
</dbReference>
<comment type="cofactor">
    <cofactor evidence="1">
        <name>Mg(2+)</name>
        <dbReference type="ChEBI" id="CHEBI:18420"/>
    </cofactor>
</comment>
<dbReference type="EMBL" id="CP020991">
    <property type="protein sequence ID" value="AUO18907.1"/>
    <property type="molecule type" value="Genomic_DNA"/>
</dbReference>
<dbReference type="InterPro" id="IPR018109">
    <property type="entry name" value="Folylpolyglutamate_synth_CS"/>
</dbReference>
<evidence type="ECO:0000259" key="12">
    <source>
        <dbReference type="Pfam" id="PF02875"/>
    </source>
</evidence>
<feature type="domain" description="Mur ligase C-terminal" evidence="12">
    <location>
        <begin position="289"/>
        <end position="407"/>
    </location>
</feature>
<dbReference type="GO" id="GO:0004326">
    <property type="term" value="F:tetrahydrofolylpolyglutamate synthase activity"/>
    <property type="evidence" value="ECO:0007669"/>
    <property type="project" value="UniProtKB-EC"/>
</dbReference>
<dbReference type="Proteomes" id="UP000235589">
    <property type="component" value="Chromosome"/>
</dbReference>
<comment type="catalytic activity">
    <reaction evidence="10">
        <text>(6S)-5,6,7,8-tetrahydrofolyl-(gamma-L-Glu)(n) + L-glutamate + ATP = (6S)-5,6,7,8-tetrahydrofolyl-(gamma-L-Glu)(n+1) + ADP + phosphate + H(+)</text>
        <dbReference type="Rhea" id="RHEA:10580"/>
        <dbReference type="Rhea" id="RHEA-COMP:14738"/>
        <dbReference type="Rhea" id="RHEA-COMP:14740"/>
        <dbReference type="ChEBI" id="CHEBI:15378"/>
        <dbReference type="ChEBI" id="CHEBI:29985"/>
        <dbReference type="ChEBI" id="CHEBI:30616"/>
        <dbReference type="ChEBI" id="CHEBI:43474"/>
        <dbReference type="ChEBI" id="CHEBI:141005"/>
        <dbReference type="ChEBI" id="CHEBI:456216"/>
        <dbReference type="EC" id="6.3.2.17"/>
    </reaction>
</comment>
<dbReference type="InterPro" id="IPR001645">
    <property type="entry name" value="Folylpolyglutamate_synth"/>
</dbReference>
<evidence type="ECO:0000256" key="1">
    <source>
        <dbReference type="ARBA" id="ARBA00001946"/>
    </source>
</evidence>
<dbReference type="PIRSF" id="PIRSF001563">
    <property type="entry name" value="Folylpolyglu_synth"/>
    <property type="match status" value="1"/>
</dbReference>
<evidence type="ECO:0000259" key="13">
    <source>
        <dbReference type="Pfam" id="PF08245"/>
    </source>
</evidence>
<evidence type="ECO:0000256" key="5">
    <source>
        <dbReference type="ARBA" id="ARBA00022723"/>
    </source>
</evidence>
<dbReference type="Pfam" id="PF02875">
    <property type="entry name" value="Mur_ligase_C"/>
    <property type="match status" value="1"/>
</dbReference>
<dbReference type="Gene3D" id="3.40.1190.10">
    <property type="entry name" value="Mur-like, catalytic domain"/>
    <property type="match status" value="1"/>
</dbReference>
<evidence type="ECO:0000256" key="4">
    <source>
        <dbReference type="ARBA" id="ARBA00022598"/>
    </source>
</evidence>
<accession>A0A2K9P0W6</accession>
<comment type="similarity">
    <text evidence="2 11">Belongs to the folylpolyglutamate synthase family.</text>
</comment>
<dbReference type="SUPFAM" id="SSF53623">
    <property type="entry name" value="MurD-like peptide ligases, catalytic domain"/>
    <property type="match status" value="1"/>
</dbReference>
<dbReference type="PANTHER" id="PTHR11136">
    <property type="entry name" value="FOLYLPOLYGLUTAMATE SYNTHASE-RELATED"/>
    <property type="match status" value="1"/>
</dbReference>
<dbReference type="AlphaFoldDB" id="A0A2K9P0W6"/>
<dbReference type="GO" id="GO:0008841">
    <property type="term" value="F:dihydrofolate synthase activity"/>
    <property type="evidence" value="ECO:0007669"/>
    <property type="project" value="TreeGrafter"/>
</dbReference>
<dbReference type="Pfam" id="PF08245">
    <property type="entry name" value="Mur_ligase_M"/>
    <property type="match status" value="1"/>
</dbReference>
<reference evidence="14 15" key="1">
    <citation type="submission" date="2017-04" db="EMBL/GenBank/DDBJ databases">
        <title>Monoglobus pectinilyticus 14 draft genome.</title>
        <authorList>
            <person name="Kim C."/>
            <person name="Rosendale D.I."/>
            <person name="Kelly W.J."/>
            <person name="Tannock G.W."/>
            <person name="Patchett M.L."/>
            <person name="Jordens J.Z."/>
        </authorList>
    </citation>
    <scope>NUCLEOTIDE SEQUENCE [LARGE SCALE GENOMIC DNA]</scope>
    <source>
        <strain evidence="14 15">14</strain>
    </source>
</reference>
<keyword evidence="7 11" id="KW-0067">ATP-binding</keyword>
<evidence type="ECO:0000313" key="15">
    <source>
        <dbReference type="Proteomes" id="UP000235589"/>
    </source>
</evidence>
<keyword evidence="4 11" id="KW-0436">Ligase</keyword>
<evidence type="ECO:0000313" key="14">
    <source>
        <dbReference type="EMBL" id="AUO18907.1"/>
    </source>
</evidence>
<sequence>MNYNESLDYLKSISNRGSRPGLSRILEILKLLGEPQRLLKIIHVAGTNGKGSVCRMLESVLTEAGYKTGLFTSPCIDSETECFRINKKNISESDFSETVSHIKTVEENMDDKPTSFEFETAMAVWYFYQKKCDVVILEVGMGGRLDATNISDTPVLSVITDVALDHMDYLGNTISEISSEKAGIIKPGCPTVFGGNNPEALNVIQTAANKLSSSLLLTKRENAEIISSGLKGSVFNYNEYTNLKIKLAGLYQPGNAAVAIDSIKILNKSGFNISKNSIYNGLAVTEWPGRFEIFSDNPPIVYDGSHNPQGMTATVNSIKEYFSGMKVNLIMGVMADKDYKKMVNIISPYINQVYTVTPNNQRALNGAELSDLFKKNNVNSEYQTDISKAVSSAVSFSNKSNTPLIILGTLYMYNDIKKSIISCIQ</sequence>
<organism evidence="14 15">
    <name type="scientific">Monoglobus pectinilyticus</name>
    <dbReference type="NCBI Taxonomy" id="1981510"/>
    <lineage>
        <taxon>Bacteria</taxon>
        <taxon>Bacillati</taxon>
        <taxon>Bacillota</taxon>
        <taxon>Clostridia</taxon>
        <taxon>Monoglobales</taxon>
        <taxon>Monoglobaceae</taxon>
        <taxon>Monoglobus</taxon>
    </lineage>
</organism>
<protein>
    <recommendedName>
        <fullName evidence="3">tetrahydrofolate synthase</fullName>
        <ecNumber evidence="3">6.3.2.17</ecNumber>
    </recommendedName>
    <alternativeName>
        <fullName evidence="9">Tetrahydrofolylpolyglutamate synthase</fullName>
    </alternativeName>
</protein>
<gene>
    <name evidence="14" type="ORF">B9O19_00724</name>
</gene>
<evidence type="ECO:0000256" key="7">
    <source>
        <dbReference type="ARBA" id="ARBA00022840"/>
    </source>
</evidence>
<evidence type="ECO:0000256" key="10">
    <source>
        <dbReference type="ARBA" id="ARBA00047493"/>
    </source>
</evidence>
<name>A0A2K9P0W6_9FIRM</name>
<dbReference type="Gene3D" id="3.90.190.20">
    <property type="entry name" value="Mur ligase, C-terminal domain"/>
    <property type="match status" value="1"/>
</dbReference>
<dbReference type="GO" id="GO:0046872">
    <property type="term" value="F:metal ion binding"/>
    <property type="evidence" value="ECO:0007669"/>
    <property type="project" value="UniProtKB-KW"/>
</dbReference>
<evidence type="ECO:0000256" key="6">
    <source>
        <dbReference type="ARBA" id="ARBA00022741"/>
    </source>
</evidence>
<dbReference type="InterPro" id="IPR036615">
    <property type="entry name" value="Mur_ligase_C_dom_sf"/>
</dbReference>
<keyword evidence="8" id="KW-0460">Magnesium</keyword>
<dbReference type="PANTHER" id="PTHR11136:SF0">
    <property type="entry name" value="DIHYDROFOLATE SYNTHETASE-RELATED"/>
    <property type="match status" value="1"/>
</dbReference>
<evidence type="ECO:0000256" key="8">
    <source>
        <dbReference type="ARBA" id="ARBA00022842"/>
    </source>
</evidence>
<dbReference type="InterPro" id="IPR004101">
    <property type="entry name" value="Mur_ligase_C"/>
</dbReference>
<dbReference type="InterPro" id="IPR013221">
    <property type="entry name" value="Mur_ligase_cen"/>
</dbReference>
<dbReference type="GeneID" id="98062148"/>
<dbReference type="GO" id="GO:0005524">
    <property type="term" value="F:ATP binding"/>
    <property type="evidence" value="ECO:0007669"/>
    <property type="project" value="UniProtKB-KW"/>
</dbReference>
<feature type="domain" description="Mur ligase central" evidence="13">
    <location>
        <begin position="44"/>
        <end position="260"/>
    </location>
</feature>
<evidence type="ECO:0000256" key="3">
    <source>
        <dbReference type="ARBA" id="ARBA00013025"/>
    </source>
</evidence>
<proteinExistence type="inferred from homology"/>
<evidence type="ECO:0000256" key="2">
    <source>
        <dbReference type="ARBA" id="ARBA00008276"/>
    </source>
</evidence>
<dbReference type="OrthoDB" id="9809356at2"/>
<keyword evidence="6 11" id="KW-0547">Nucleotide-binding</keyword>
<dbReference type="SUPFAM" id="SSF53244">
    <property type="entry name" value="MurD-like peptide ligases, peptide-binding domain"/>
    <property type="match status" value="1"/>
</dbReference>
<dbReference type="EC" id="6.3.2.17" evidence="3"/>
<dbReference type="NCBIfam" id="TIGR01499">
    <property type="entry name" value="folC"/>
    <property type="match status" value="1"/>
</dbReference>
<evidence type="ECO:0000256" key="11">
    <source>
        <dbReference type="PIRNR" id="PIRNR001563"/>
    </source>
</evidence>
<dbReference type="RefSeq" id="WP_102365159.1">
    <property type="nucleotide sequence ID" value="NZ_CP020991.1"/>
</dbReference>
<evidence type="ECO:0000256" key="9">
    <source>
        <dbReference type="ARBA" id="ARBA00030592"/>
    </source>
</evidence>
<dbReference type="InterPro" id="IPR036565">
    <property type="entry name" value="Mur-like_cat_sf"/>
</dbReference>